<name>A0ABU4VNY5_9ACTN</name>
<keyword evidence="2" id="KW-1185">Reference proteome</keyword>
<evidence type="ECO:0000313" key="2">
    <source>
        <dbReference type="Proteomes" id="UP001277761"/>
    </source>
</evidence>
<comment type="caution">
    <text evidence="1">The sequence shown here is derived from an EMBL/GenBank/DDBJ whole genome shotgun (WGS) entry which is preliminary data.</text>
</comment>
<dbReference type="Proteomes" id="UP001277761">
    <property type="component" value="Unassembled WGS sequence"/>
</dbReference>
<protein>
    <submittedName>
        <fullName evidence="1">PhzF family phenazine biosynthesis protein</fullName>
    </submittedName>
</protein>
<dbReference type="PANTHER" id="PTHR13774">
    <property type="entry name" value="PHENAZINE BIOSYNTHESIS PROTEIN"/>
    <property type="match status" value="1"/>
</dbReference>
<evidence type="ECO:0000313" key="1">
    <source>
        <dbReference type="EMBL" id="MDX8153150.1"/>
    </source>
</evidence>
<dbReference type="InterPro" id="IPR003719">
    <property type="entry name" value="Phenazine_PhzF-like"/>
</dbReference>
<dbReference type="Pfam" id="PF02567">
    <property type="entry name" value="PhzC-PhzF"/>
    <property type="match status" value="1"/>
</dbReference>
<organism evidence="1 2">
    <name type="scientific">Patulibacter brassicae</name>
    <dbReference type="NCBI Taxonomy" id="1705717"/>
    <lineage>
        <taxon>Bacteria</taxon>
        <taxon>Bacillati</taxon>
        <taxon>Actinomycetota</taxon>
        <taxon>Thermoleophilia</taxon>
        <taxon>Solirubrobacterales</taxon>
        <taxon>Patulibacteraceae</taxon>
        <taxon>Patulibacter</taxon>
    </lineage>
</organism>
<reference evidence="1 2" key="1">
    <citation type="submission" date="2023-11" db="EMBL/GenBank/DDBJ databases">
        <authorList>
            <person name="Xu M."/>
            <person name="Jiang T."/>
        </authorList>
    </citation>
    <scope>NUCLEOTIDE SEQUENCE [LARGE SCALE GENOMIC DNA]</scope>
    <source>
        <strain evidence="1 2">SD</strain>
    </source>
</reference>
<dbReference type="PANTHER" id="PTHR13774:SF32">
    <property type="entry name" value="ANTISENSE-ENHANCING SEQUENCE 1"/>
    <property type="match status" value="1"/>
</dbReference>
<accession>A0ABU4VNY5</accession>
<dbReference type="RefSeq" id="WP_319955301.1">
    <property type="nucleotide sequence ID" value="NZ_JAXAVX010000011.1"/>
</dbReference>
<dbReference type="Gene3D" id="3.10.310.10">
    <property type="entry name" value="Diaminopimelate Epimerase, Chain A, domain 1"/>
    <property type="match status" value="2"/>
</dbReference>
<proteinExistence type="predicted"/>
<dbReference type="SUPFAM" id="SSF54506">
    <property type="entry name" value="Diaminopimelate epimerase-like"/>
    <property type="match status" value="1"/>
</dbReference>
<dbReference type="EMBL" id="JAXAVX010000011">
    <property type="protein sequence ID" value="MDX8153150.1"/>
    <property type="molecule type" value="Genomic_DNA"/>
</dbReference>
<gene>
    <name evidence="1" type="ORF">SK069_16250</name>
</gene>
<dbReference type="PIRSF" id="PIRSF016184">
    <property type="entry name" value="PhzC_PhzF"/>
    <property type="match status" value="1"/>
</dbReference>
<sequence>MAEPTLHVLRVFTDERGQHGNPLGVVLDGAAIPEPERRQAVAAELGYAETVFVDDAATARLRIYTPSVELRLAGHPLVGTSWLLRREGIRTRTLRPPAGEVPTGADADGAWIEADPADAPPFVLIEHATAEDVDGLAVPRGTDVHLDAWAWQDEDAGLVRSRVFADGVGVPEDEATGAAALRLVAELDRAVTIRQGRGSIITGEPVAGSRVRIAGRVVLDEVVPIRQRAGTALATA</sequence>